<dbReference type="PANTHER" id="PTHR30109">
    <property type="entry name" value="HYDROXYLAMINE REDUCTASE"/>
    <property type="match status" value="1"/>
</dbReference>
<dbReference type="GO" id="GO:0050418">
    <property type="term" value="F:hydroxylamine reductase activity"/>
    <property type="evidence" value="ECO:0007669"/>
    <property type="project" value="UniProtKB-UniRule"/>
</dbReference>
<evidence type="ECO:0000256" key="3">
    <source>
        <dbReference type="ARBA" id="ARBA00022723"/>
    </source>
</evidence>
<keyword evidence="6 8" id="KW-0411">Iron-sulfur</keyword>
<feature type="binding site" evidence="8">
    <location>
        <position position="6"/>
    </location>
    <ligand>
        <name>[4Fe-4S] cluster</name>
        <dbReference type="ChEBI" id="CHEBI:49883"/>
    </ligand>
</feature>
<dbReference type="Gene3D" id="1.20.1270.20">
    <property type="match status" value="2"/>
</dbReference>
<dbReference type="RefSeq" id="WP_144686062.1">
    <property type="nucleotide sequence ID" value="NZ_VLLC01000026.1"/>
</dbReference>
<dbReference type="SUPFAM" id="SSF56821">
    <property type="entry name" value="Prismane protein-like"/>
    <property type="match status" value="1"/>
</dbReference>
<evidence type="ECO:0000256" key="2">
    <source>
        <dbReference type="ARBA" id="ARBA00022490"/>
    </source>
</evidence>
<comment type="cofactor">
    <cofactor evidence="8">
        <name>hybrid [4Fe-2O-2S] cluster</name>
        <dbReference type="ChEBI" id="CHEBI:60519"/>
    </cofactor>
    <text evidence="8">Binds 1 hybrid [4Fe-2O-2S] cluster.</text>
</comment>
<evidence type="ECO:0000256" key="8">
    <source>
        <dbReference type="HAMAP-Rule" id="MF_00069"/>
    </source>
</evidence>
<dbReference type="EC" id="1.7.99.1" evidence="8"/>
<dbReference type="Pfam" id="PF03063">
    <property type="entry name" value="Prismane"/>
    <property type="match status" value="1"/>
</dbReference>
<evidence type="ECO:0000313" key="9">
    <source>
        <dbReference type="EMBL" id="TWI67247.1"/>
    </source>
</evidence>
<dbReference type="NCBIfam" id="TIGR01703">
    <property type="entry name" value="hybrid_clust"/>
    <property type="match status" value="1"/>
</dbReference>
<feature type="binding site" evidence="8">
    <location>
        <position position="505"/>
    </location>
    <ligand>
        <name>hybrid [4Fe-2O-2S] cluster</name>
        <dbReference type="ChEBI" id="CHEBI:60519"/>
    </ligand>
</feature>
<comment type="caution">
    <text evidence="9">The sequence shown here is derived from an EMBL/GenBank/DDBJ whole genome shotgun (WGS) entry which is preliminary data.</text>
</comment>
<dbReference type="FunFam" id="3.40.50.2030:FF:000001">
    <property type="entry name" value="Hydroxylamine reductase"/>
    <property type="match status" value="1"/>
</dbReference>
<feature type="binding site" description="via persulfide group" evidence="8">
    <location>
        <position position="418"/>
    </location>
    <ligand>
        <name>hybrid [4Fe-2O-2S] cluster</name>
        <dbReference type="ChEBI" id="CHEBI:60519"/>
    </ligand>
</feature>
<dbReference type="AlphaFoldDB" id="A0A562RDT2"/>
<comment type="catalytic activity">
    <reaction evidence="7 8">
        <text>A + NH4(+) + H2O = hydroxylamine + AH2 + H(+)</text>
        <dbReference type="Rhea" id="RHEA:22052"/>
        <dbReference type="ChEBI" id="CHEBI:13193"/>
        <dbReference type="ChEBI" id="CHEBI:15377"/>
        <dbReference type="ChEBI" id="CHEBI:15378"/>
        <dbReference type="ChEBI" id="CHEBI:15429"/>
        <dbReference type="ChEBI" id="CHEBI:17499"/>
        <dbReference type="ChEBI" id="CHEBI:28938"/>
        <dbReference type="EC" id="1.7.99.1"/>
    </reaction>
</comment>
<dbReference type="InterPro" id="IPR016100">
    <property type="entry name" value="Prismane_a-bundle"/>
</dbReference>
<feature type="binding site" evidence="8">
    <location>
        <position position="263"/>
    </location>
    <ligand>
        <name>hybrid [4Fe-2O-2S] cluster</name>
        <dbReference type="ChEBI" id="CHEBI:60519"/>
    </ligand>
</feature>
<dbReference type="PANTHER" id="PTHR30109:SF0">
    <property type="entry name" value="HYDROXYLAMINE REDUCTASE"/>
    <property type="match status" value="1"/>
</dbReference>
<dbReference type="Proteomes" id="UP000318307">
    <property type="component" value="Unassembled WGS sequence"/>
</dbReference>
<name>A0A562RDT2_9BACT</name>
<dbReference type="FunFam" id="1.20.1270.20:FF:000001">
    <property type="entry name" value="Hydroxylamine reductase"/>
    <property type="match status" value="1"/>
</dbReference>
<dbReference type="Gene3D" id="3.40.50.2030">
    <property type="match status" value="2"/>
</dbReference>
<evidence type="ECO:0000256" key="5">
    <source>
        <dbReference type="ARBA" id="ARBA00023004"/>
    </source>
</evidence>
<feature type="binding site" evidence="8">
    <location>
        <position position="471"/>
    </location>
    <ligand>
        <name>hybrid [4Fe-2O-2S] cluster</name>
        <dbReference type="ChEBI" id="CHEBI:60519"/>
    </ligand>
</feature>
<dbReference type="InterPro" id="IPR016099">
    <property type="entry name" value="Prismane-like_a/b-sand"/>
</dbReference>
<dbReference type="InterPro" id="IPR010048">
    <property type="entry name" value="Hydroxylam_reduct"/>
</dbReference>
<feature type="binding site" evidence="8">
    <location>
        <position position="287"/>
    </location>
    <ligand>
        <name>hybrid [4Fe-2O-2S] cluster</name>
        <dbReference type="ChEBI" id="CHEBI:60519"/>
    </ligand>
</feature>
<dbReference type="GO" id="GO:0042542">
    <property type="term" value="P:response to hydrogen peroxide"/>
    <property type="evidence" value="ECO:0007669"/>
    <property type="project" value="TreeGrafter"/>
</dbReference>
<evidence type="ECO:0000256" key="1">
    <source>
        <dbReference type="ARBA" id="ARBA00004496"/>
    </source>
</evidence>
<evidence type="ECO:0000313" key="10">
    <source>
        <dbReference type="Proteomes" id="UP000318307"/>
    </source>
</evidence>
<keyword evidence="3 8" id="KW-0479">Metal-binding</keyword>
<dbReference type="FunFam" id="3.40.50.2030:FF:000002">
    <property type="entry name" value="Hydroxylamine reductase"/>
    <property type="match status" value="1"/>
</dbReference>
<dbReference type="GO" id="GO:0005737">
    <property type="term" value="C:cytoplasm"/>
    <property type="evidence" value="ECO:0007669"/>
    <property type="project" value="UniProtKB-SubCell"/>
</dbReference>
<comment type="subcellular location">
    <subcellularLocation>
        <location evidence="1 8">Cytoplasm</location>
    </subcellularLocation>
</comment>
<dbReference type="EMBL" id="VLLC01000026">
    <property type="protein sequence ID" value="TWI67247.1"/>
    <property type="molecule type" value="Genomic_DNA"/>
</dbReference>
<feature type="modified residue" description="Cysteine persulfide" evidence="8">
    <location>
        <position position="418"/>
    </location>
</feature>
<sequence length="563" mass="60671">MFCNQCEQAAKGVGCDKVGVCGKTGEVAALQDLLIHAVKGLSQVAVEGRRVGVTDPKVNRFTSEAIFSTLTNVDFDEKRFENLILECERFKKSLEADVKAAGGTVPGTDTSWIQKLVARLTGNGGDFKILPTLPMKARDLASMTALGETVGLLDGPDTNPDLRSIKQIVVYGLKGVAAYADHAAILGQEDDAVYAFIHEAMAATLNPDLSVDELLGLALRCGDVNLRAMELLDAANTGRYGHPVPTPVPLGQKKGRAILVSGHDLKDLELLLQQSEGKGIFVYTHGEMLPCHAYPGLKKYGHFYGHYGTAWQNQAKEFDAFPGAILMTTNCIQKPKVSYQENLFTTGLVGFPGVRHIADKDFTPVIEKALALPGFTDDHPGKEVLTGFARNTVLSVAGTVVDAVKSGAIRHFFLVGGCDGARPGRNYYTELVEKIPADCMVLTLACGKFRFFDKDLGKIGDLPRLLDIGQCNDAYSAIQIAVALANAFECGVNDLPLSMILSWYEQKAVAILLTLLHLGIKDIRLGPSLPAFITENVLGVLVEKFGIRPIADTPDEDLKAILG</sequence>
<dbReference type="GO" id="GO:0051539">
    <property type="term" value="F:4 iron, 4 sulfur cluster binding"/>
    <property type="evidence" value="ECO:0007669"/>
    <property type="project" value="UniProtKB-KW"/>
</dbReference>
<dbReference type="HAMAP" id="MF_00069">
    <property type="entry name" value="Hydroxylam_reduct"/>
    <property type="match status" value="1"/>
</dbReference>
<comment type="cofactor">
    <cofactor evidence="8">
        <name>[4Fe-4S] cluster</name>
        <dbReference type="ChEBI" id="CHEBI:49883"/>
    </cofactor>
    <text evidence="8">Binds 1 [4Fe-4S] cluster.</text>
</comment>
<dbReference type="PIRSF" id="PIRSF000076">
    <property type="entry name" value="HCP"/>
    <property type="match status" value="1"/>
</dbReference>
<dbReference type="GO" id="GO:0004601">
    <property type="term" value="F:peroxidase activity"/>
    <property type="evidence" value="ECO:0007669"/>
    <property type="project" value="TreeGrafter"/>
</dbReference>
<dbReference type="GO" id="GO:0046872">
    <property type="term" value="F:metal ion binding"/>
    <property type="evidence" value="ECO:0007669"/>
    <property type="project" value="UniProtKB-KW"/>
</dbReference>
<organism evidence="9 10">
    <name type="scientific">Desulfobotulus alkaliphilus</name>
    <dbReference type="NCBI Taxonomy" id="622671"/>
    <lineage>
        <taxon>Bacteria</taxon>
        <taxon>Pseudomonadati</taxon>
        <taxon>Thermodesulfobacteriota</taxon>
        <taxon>Desulfobacteria</taxon>
        <taxon>Desulfobacterales</taxon>
        <taxon>Desulfobacteraceae</taxon>
        <taxon>Desulfobotulus</taxon>
    </lineage>
</organism>
<keyword evidence="8" id="KW-0004">4Fe-4S</keyword>
<evidence type="ECO:0000256" key="7">
    <source>
        <dbReference type="ARBA" id="ARBA00051350"/>
    </source>
</evidence>
<evidence type="ECO:0000256" key="6">
    <source>
        <dbReference type="ARBA" id="ARBA00023014"/>
    </source>
</evidence>
<keyword evidence="10" id="KW-1185">Reference proteome</keyword>
<feature type="binding site" evidence="8">
    <location>
        <position position="15"/>
    </location>
    <ligand>
        <name>[4Fe-4S] cluster</name>
        <dbReference type="ChEBI" id="CHEBI:49883"/>
    </ligand>
</feature>
<dbReference type="OrthoDB" id="9761526at2"/>
<comment type="function">
    <text evidence="8">Catalyzes the reduction of hydroxylamine to form NH(3) and H(2)O.</text>
</comment>
<feature type="binding site" evidence="8">
    <location>
        <position position="331"/>
    </location>
    <ligand>
        <name>hybrid [4Fe-2O-2S] cluster</name>
        <dbReference type="ChEBI" id="CHEBI:60519"/>
    </ligand>
</feature>
<protein>
    <recommendedName>
        <fullName evidence="8">Hydroxylamine reductase</fullName>
        <ecNumber evidence="8">1.7.99.1</ecNumber>
    </recommendedName>
    <alternativeName>
        <fullName evidence="8">Hybrid-cluster protein</fullName>
        <shortName evidence="8">HCP</shortName>
    </alternativeName>
    <alternativeName>
        <fullName evidence="8">Prismane protein</fullName>
    </alternativeName>
</protein>
<keyword evidence="2 8" id="KW-0963">Cytoplasm</keyword>
<dbReference type="CDD" id="cd01914">
    <property type="entry name" value="HCP"/>
    <property type="match status" value="1"/>
</dbReference>
<comment type="similarity">
    <text evidence="8">Belongs to the HCP family.</text>
</comment>
<dbReference type="InterPro" id="IPR004137">
    <property type="entry name" value="HCP/CODH"/>
</dbReference>
<dbReference type="InterPro" id="IPR011254">
    <property type="entry name" value="Prismane-like_sf"/>
</dbReference>
<feature type="binding site" evidence="8">
    <location>
        <position position="507"/>
    </location>
    <ligand>
        <name>hybrid [4Fe-2O-2S] cluster</name>
        <dbReference type="ChEBI" id="CHEBI:60519"/>
    </ligand>
</feature>
<accession>A0A562RDT2</accession>
<keyword evidence="5 8" id="KW-0408">Iron</keyword>
<evidence type="ECO:0000256" key="4">
    <source>
        <dbReference type="ARBA" id="ARBA00023002"/>
    </source>
</evidence>
<keyword evidence="4 8" id="KW-0560">Oxidoreductase</keyword>
<feature type="binding site" evidence="8">
    <location>
        <position position="446"/>
    </location>
    <ligand>
        <name>hybrid [4Fe-2O-2S] cluster</name>
        <dbReference type="ChEBI" id="CHEBI:60519"/>
    </ligand>
</feature>
<feature type="binding site" evidence="8">
    <location>
        <position position="21"/>
    </location>
    <ligand>
        <name>[4Fe-4S] cluster</name>
        <dbReference type="ChEBI" id="CHEBI:49883"/>
    </ligand>
</feature>
<reference evidence="9 10" key="1">
    <citation type="submission" date="2019-07" db="EMBL/GenBank/DDBJ databases">
        <title>Genome sequencing of 100 strains of the haloalkaliphilic chemolithoautotrophic sulfur-oxidizing bacterium Thioalkalivibrio.</title>
        <authorList>
            <person name="Muyzer G."/>
        </authorList>
    </citation>
    <scope>NUCLEOTIDE SEQUENCE [LARGE SCALE GENOMIC DNA]</scope>
    <source>
        <strain evidence="9 10">ASO4-4</strain>
    </source>
</reference>
<proteinExistence type="inferred from homology"/>
<feature type="binding site" evidence="8">
    <location>
        <position position="3"/>
    </location>
    <ligand>
        <name>[4Fe-4S] cluster</name>
        <dbReference type="ChEBI" id="CHEBI:49883"/>
    </ligand>
</feature>
<gene>
    <name evidence="8" type="primary">hcp</name>
    <name evidence="9" type="ORF">LZ24_02781</name>
</gene>
<dbReference type="NCBIfam" id="NF003658">
    <property type="entry name" value="PRK05290.1"/>
    <property type="match status" value="1"/>
</dbReference>